<name>A0ABS2L7H9_9MICO</name>
<organism evidence="4 5">
    <name type="scientific">Subtercola frigoramans</name>
    <dbReference type="NCBI Taxonomy" id="120298"/>
    <lineage>
        <taxon>Bacteria</taxon>
        <taxon>Bacillati</taxon>
        <taxon>Actinomycetota</taxon>
        <taxon>Actinomycetes</taxon>
        <taxon>Micrococcales</taxon>
        <taxon>Microbacteriaceae</taxon>
        <taxon>Subtercola</taxon>
    </lineage>
</organism>
<sequence>MTLFSLDEATIIAAVRAISDQTEGFEAEACQSVGLGIESPDAISSTASSSTSGPAAKISGVNTSGANRPGANSSGTDSHSARHSGDTESVSEWAAERFARATWSGIAEPGDVAAGILVRALGAAGALRALVERHSPGRIRADALAAGAEIASDREVGLAIERWMPRLAANSALTSMRLAARCGARLLTPADDDWPARLSDLDAHEPLALWVRGAPGSLAAVGHSLALVGARAATGYGEHVAMELSAGLCDRGFGIVSGAAYGIDGMSHRAALASSGLTIAFLAGGVDRSYPSGHDSLLSRIASEGVIVSELPCGAPPTKWRFLQRNRLIAAVSQATIVIEAGARSGSLNTAAHAASMGRPLGAVPGPVTSAASAGCHRLLREFDAVCVTSADEAAELVTGDPAGSAGSPGSPGSESAAPSAERRHPQQLRVLDALAVRTSRSVEDIASRTGMSLRDTQSVLGTLSLTREVIHGEEGWKKTPASRTGPR</sequence>
<evidence type="ECO:0000313" key="5">
    <source>
        <dbReference type="Proteomes" id="UP000776164"/>
    </source>
</evidence>
<evidence type="ECO:0000313" key="4">
    <source>
        <dbReference type="EMBL" id="MBM7472836.1"/>
    </source>
</evidence>
<gene>
    <name evidence="4" type="ORF">JOE66_002470</name>
</gene>
<dbReference type="InterPro" id="IPR003488">
    <property type="entry name" value="DprA"/>
</dbReference>
<feature type="region of interest" description="Disordered" evidence="2">
    <location>
        <begin position="42"/>
        <end position="89"/>
    </location>
</feature>
<dbReference type="RefSeq" id="WP_205109868.1">
    <property type="nucleotide sequence ID" value="NZ_BAAAHT010000015.1"/>
</dbReference>
<evidence type="ECO:0000259" key="3">
    <source>
        <dbReference type="Pfam" id="PF02481"/>
    </source>
</evidence>
<dbReference type="Proteomes" id="UP000776164">
    <property type="component" value="Unassembled WGS sequence"/>
</dbReference>
<dbReference type="PANTHER" id="PTHR43022">
    <property type="entry name" value="PROTEIN SMF"/>
    <property type="match status" value="1"/>
</dbReference>
<keyword evidence="5" id="KW-1185">Reference proteome</keyword>
<reference evidence="4 5" key="1">
    <citation type="submission" date="2021-01" db="EMBL/GenBank/DDBJ databases">
        <title>Sequencing the genomes of 1000 actinobacteria strains.</title>
        <authorList>
            <person name="Klenk H.-P."/>
        </authorList>
    </citation>
    <scope>NUCLEOTIDE SEQUENCE [LARGE SCALE GENOMIC DNA]</scope>
    <source>
        <strain evidence="4 5">DSM 13057</strain>
    </source>
</reference>
<evidence type="ECO:0000256" key="2">
    <source>
        <dbReference type="SAM" id="MobiDB-lite"/>
    </source>
</evidence>
<feature type="compositionally biased region" description="Low complexity" evidence="2">
    <location>
        <begin position="42"/>
        <end position="56"/>
    </location>
</feature>
<protein>
    <submittedName>
        <fullName evidence="4">DNA processing protein</fullName>
    </submittedName>
</protein>
<accession>A0ABS2L7H9</accession>
<feature type="compositionally biased region" description="Low complexity" evidence="2">
    <location>
        <begin position="402"/>
        <end position="420"/>
    </location>
</feature>
<dbReference type="Gene3D" id="3.40.50.450">
    <property type="match status" value="1"/>
</dbReference>
<feature type="domain" description="Smf/DprA SLOG" evidence="3">
    <location>
        <begin position="186"/>
        <end position="397"/>
    </location>
</feature>
<dbReference type="InterPro" id="IPR057666">
    <property type="entry name" value="DrpA_SLOG"/>
</dbReference>
<dbReference type="Pfam" id="PF02481">
    <property type="entry name" value="DNA_processg_A"/>
    <property type="match status" value="1"/>
</dbReference>
<feature type="region of interest" description="Disordered" evidence="2">
    <location>
        <begin position="399"/>
        <end position="426"/>
    </location>
</feature>
<dbReference type="PANTHER" id="PTHR43022:SF1">
    <property type="entry name" value="PROTEIN SMF"/>
    <property type="match status" value="1"/>
</dbReference>
<feature type="compositionally biased region" description="Polar residues" evidence="2">
    <location>
        <begin position="60"/>
        <end position="78"/>
    </location>
</feature>
<comment type="caution">
    <text evidence="4">The sequence shown here is derived from an EMBL/GenBank/DDBJ whole genome shotgun (WGS) entry which is preliminary data.</text>
</comment>
<dbReference type="NCBIfam" id="TIGR00732">
    <property type="entry name" value="dprA"/>
    <property type="match status" value="1"/>
</dbReference>
<dbReference type="EMBL" id="JAFBBU010000001">
    <property type="protein sequence ID" value="MBM7472836.1"/>
    <property type="molecule type" value="Genomic_DNA"/>
</dbReference>
<dbReference type="SUPFAM" id="SSF102405">
    <property type="entry name" value="MCP/YpsA-like"/>
    <property type="match status" value="1"/>
</dbReference>
<evidence type="ECO:0000256" key="1">
    <source>
        <dbReference type="ARBA" id="ARBA00006525"/>
    </source>
</evidence>
<comment type="similarity">
    <text evidence="1">Belongs to the DprA/Smf family.</text>
</comment>
<proteinExistence type="inferred from homology"/>